<dbReference type="SUPFAM" id="SSF142984">
    <property type="entry name" value="Nqo1 middle domain-like"/>
    <property type="match status" value="1"/>
</dbReference>
<dbReference type="InterPro" id="IPR049712">
    <property type="entry name" value="Poly_export"/>
</dbReference>
<dbReference type="InterPro" id="IPR003715">
    <property type="entry name" value="Poly_export_N"/>
</dbReference>
<keyword evidence="3" id="KW-1133">Transmembrane helix</keyword>
<dbReference type="Pfam" id="PF10531">
    <property type="entry name" value="SLBB"/>
    <property type="match status" value="5"/>
</dbReference>
<feature type="transmembrane region" description="Helical" evidence="3">
    <location>
        <begin position="789"/>
        <end position="809"/>
    </location>
</feature>
<protein>
    <submittedName>
        <fullName evidence="6">SLBB domain-containing protein</fullName>
    </submittedName>
</protein>
<dbReference type="PANTHER" id="PTHR33619:SF3">
    <property type="entry name" value="POLYSACCHARIDE EXPORT PROTEIN GFCE-RELATED"/>
    <property type="match status" value="1"/>
</dbReference>
<sequence length="810" mass="88798">MYIDKKFILFLAFFVYISISNTIAQTSTSTDWSQVKVDQLSDSDLAKMQGQLQGSGMTPEQAKQMALSKGLPESEWGKLKTRLSKSGGANAGKQGDNNTTVMPAVERETTPSDYKSTPKTSTSNIFGASFFDSESLSFEPNLRIATPVNYVLGPDDQVEISVSGYQETNLETTIGPEGTIAIPQVGTISLSGLTVEQATARIRAKMSSTAYGSLRNGTSNLIVSLGKIRSIHITIVGASKPGNYTVSSLSTVFNSLYLCGGPGDINTYRNIELIRNNKVYQRIDLYQFLTKGDQSGNILLKENDVINFPVYKKHVTINGEVKRPGVFELKEGESFENLLFFAGGYTDKAFRASVKVKQITDTQRQIKDILKAGFATYIPSNGDIFQVDAVLERFENAVSINGAVYRPGQFELTPGITISGLIKKAGGLMENVFTDRAILSRSYPNGIKENITFNVTNVINGGAADIPLIKRDSITIATATQFISNYKVQILGEVKKPGQFDYRENLTLKDLFFMANGFTDAASSYHVEISRRFVSERSNKSADTIAKVYDISTAKTLTIENDKFVLKPYDVVTVRRNPGYVEQERVTISGEVNYPGSYTIQSKKEHISDLIRRSGGLTSQAYPGGIFLVRKDIDTTGQRQTVRNIQNSIKDTSAKVIQDVARTNDRIAINLKQVLEAPGSIQDYILENGDSVQVLKLDPLVKVSGEVLASTKTGYIDGKSLKYYITQAGGTTDNARRRKIYVLYPNGLVGRTHNGLFGLFRSYPKVVTGSEIVVPRKLDTQGMSVAETVALTSTVVSLVTLIIVAISNLK</sequence>
<accession>A0ABY7T673</accession>
<feature type="domain" description="Soluble ligand binding" evidence="5">
    <location>
        <begin position="398"/>
        <end position="445"/>
    </location>
</feature>
<feature type="domain" description="Soluble ligand binding" evidence="5">
    <location>
        <begin position="487"/>
        <end position="531"/>
    </location>
</feature>
<keyword evidence="1" id="KW-0732">Signal</keyword>
<evidence type="ECO:0000259" key="4">
    <source>
        <dbReference type="Pfam" id="PF02563"/>
    </source>
</evidence>
<keyword evidence="3" id="KW-0472">Membrane</keyword>
<evidence type="ECO:0000256" key="2">
    <source>
        <dbReference type="SAM" id="MobiDB-lite"/>
    </source>
</evidence>
<feature type="region of interest" description="Disordered" evidence="2">
    <location>
        <begin position="83"/>
        <end position="102"/>
    </location>
</feature>
<evidence type="ECO:0000313" key="7">
    <source>
        <dbReference type="Proteomes" id="UP001216139"/>
    </source>
</evidence>
<dbReference type="Proteomes" id="UP001216139">
    <property type="component" value="Chromosome"/>
</dbReference>
<feature type="region of interest" description="Disordered" evidence="2">
    <location>
        <begin position="50"/>
        <end position="74"/>
    </location>
</feature>
<feature type="domain" description="Polysaccharide export protein N-terminal" evidence="4">
    <location>
        <begin position="147"/>
        <end position="208"/>
    </location>
</feature>
<gene>
    <name evidence="6" type="ORF">PQO05_24415</name>
</gene>
<proteinExistence type="predicted"/>
<dbReference type="Gene3D" id="3.10.560.10">
    <property type="entry name" value="Outer membrane lipoprotein wza domain like"/>
    <property type="match status" value="6"/>
</dbReference>
<feature type="domain" description="Soluble ligand binding" evidence="5">
    <location>
        <begin position="585"/>
        <end position="631"/>
    </location>
</feature>
<dbReference type="EMBL" id="CP117167">
    <property type="protein sequence ID" value="WCT11881.1"/>
    <property type="molecule type" value="Genomic_DNA"/>
</dbReference>
<dbReference type="RefSeq" id="WP_273630077.1">
    <property type="nucleotide sequence ID" value="NZ_CP117167.1"/>
</dbReference>
<dbReference type="Pfam" id="PF02563">
    <property type="entry name" value="Poly_export"/>
    <property type="match status" value="1"/>
</dbReference>
<evidence type="ECO:0000256" key="3">
    <source>
        <dbReference type="SAM" id="Phobius"/>
    </source>
</evidence>
<dbReference type="Gene3D" id="3.30.1950.10">
    <property type="entry name" value="wza like domain"/>
    <property type="match status" value="1"/>
</dbReference>
<evidence type="ECO:0000313" key="6">
    <source>
        <dbReference type="EMBL" id="WCT11881.1"/>
    </source>
</evidence>
<organism evidence="6 7">
    <name type="scientific">Mucilaginibacter jinjuensis</name>
    <dbReference type="NCBI Taxonomy" id="1176721"/>
    <lineage>
        <taxon>Bacteria</taxon>
        <taxon>Pseudomonadati</taxon>
        <taxon>Bacteroidota</taxon>
        <taxon>Sphingobacteriia</taxon>
        <taxon>Sphingobacteriales</taxon>
        <taxon>Sphingobacteriaceae</taxon>
        <taxon>Mucilaginibacter</taxon>
    </lineage>
</organism>
<dbReference type="PANTHER" id="PTHR33619">
    <property type="entry name" value="POLYSACCHARIDE EXPORT PROTEIN GFCE-RELATED"/>
    <property type="match status" value="1"/>
</dbReference>
<keyword evidence="3" id="KW-0812">Transmembrane</keyword>
<evidence type="ECO:0000259" key="5">
    <source>
        <dbReference type="Pfam" id="PF10531"/>
    </source>
</evidence>
<feature type="domain" description="Soluble ligand binding" evidence="5">
    <location>
        <begin position="315"/>
        <end position="358"/>
    </location>
</feature>
<feature type="domain" description="Soluble ligand binding" evidence="5">
    <location>
        <begin position="239"/>
        <end position="279"/>
    </location>
</feature>
<reference evidence="6 7" key="1">
    <citation type="submission" date="2023-02" db="EMBL/GenBank/DDBJ databases">
        <title>Genome sequence of Mucilaginibacter jinjuensis strain KACC 16571.</title>
        <authorList>
            <person name="Kim S."/>
            <person name="Heo J."/>
            <person name="Kwon S.-W."/>
        </authorList>
    </citation>
    <scope>NUCLEOTIDE SEQUENCE [LARGE SCALE GENOMIC DNA]</scope>
    <source>
        <strain evidence="6 7">KACC 16571</strain>
    </source>
</reference>
<name>A0ABY7T673_9SPHI</name>
<evidence type="ECO:0000256" key="1">
    <source>
        <dbReference type="ARBA" id="ARBA00022729"/>
    </source>
</evidence>
<dbReference type="InterPro" id="IPR019554">
    <property type="entry name" value="Soluble_ligand-bd"/>
</dbReference>
<keyword evidence="7" id="KW-1185">Reference proteome</keyword>